<protein>
    <submittedName>
        <fullName evidence="2">Exopolyphosphatase</fullName>
    </submittedName>
</protein>
<evidence type="ECO:0000313" key="2">
    <source>
        <dbReference type="EMBL" id="APT84428.1"/>
    </source>
</evidence>
<dbReference type="SUPFAM" id="SSF53067">
    <property type="entry name" value="Actin-like ATPase domain"/>
    <property type="match status" value="2"/>
</dbReference>
<dbReference type="STRING" id="1431546.CAQU_04375"/>
<gene>
    <name evidence="2" type="ORF">CAQU_04375</name>
</gene>
<reference evidence="2 3" key="1">
    <citation type="submission" date="2014-08" db="EMBL/GenBank/DDBJ databases">
        <title>Complete genome sequence of Corynebacterium aquilae S-613T(T) (=DSM 44791(T)), isolated from the choana of a healthy golden eagle.</title>
        <authorList>
            <person name="Ruckert C."/>
            <person name="Albersmeier A."/>
            <person name="Winkler A."/>
            <person name="Kalinowski J."/>
        </authorList>
    </citation>
    <scope>NUCLEOTIDE SEQUENCE [LARGE SCALE GENOMIC DNA]</scope>
    <source>
        <strain evidence="2 3">S-613</strain>
    </source>
</reference>
<dbReference type="Gene3D" id="3.30.420.150">
    <property type="entry name" value="Exopolyphosphatase. Domain 2"/>
    <property type="match status" value="1"/>
</dbReference>
<accession>A0A1L7CF20</accession>
<dbReference type="Proteomes" id="UP000185478">
    <property type="component" value="Chromosome"/>
</dbReference>
<dbReference type="Gene3D" id="3.30.420.40">
    <property type="match status" value="1"/>
</dbReference>
<proteinExistence type="predicted"/>
<name>A0A1L7CF20_9CORY</name>
<dbReference type="AlphaFoldDB" id="A0A1L7CF20"/>
<dbReference type="InterPro" id="IPR050273">
    <property type="entry name" value="GppA/Ppx_hydrolase"/>
</dbReference>
<dbReference type="InterPro" id="IPR043129">
    <property type="entry name" value="ATPase_NBD"/>
</dbReference>
<dbReference type="CDD" id="cd24119">
    <property type="entry name" value="ASKHA_NBD_MtPPX2-like"/>
    <property type="match status" value="1"/>
</dbReference>
<keyword evidence="3" id="KW-1185">Reference proteome</keyword>
<evidence type="ECO:0000313" key="3">
    <source>
        <dbReference type="Proteomes" id="UP000185478"/>
    </source>
</evidence>
<dbReference type="KEGG" id="caqu:CAQU_04375"/>
<dbReference type="OrthoDB" id="9793035at2"/>
<organism evidence="2 3">
    <name type="scientific">Corynebacterium aquilae DSM 44791</name>
    <dbReference type="NCBI Taxonomy" id="1431546"/>
    <lineage>
        <taxon>Bacteria</taxon>
        <taxon>Bacillati</taxon>
        <taxon>Actinomycetota</taxon>
        <taxon>Actinomycetes</taxon>
        <taxon>Mycobacteriales</taxon>
        <taxon>Corynebacteriaceae</taxon>
        <taxon>Corynebacterium</taxon>
    </lineage>
</organism>
<dbReference type="Pfam" id="PF02541">
    <property type="entry name" value="Ppx-GppA"/>
    <property type="match status" value="1"/>
</dbReference>
<dbReference type="EMBL" id="CP009245">
    <property type="protein sequence ID" value="APT84428.1"/>
    <property type="molecule type" value="Genomic_DNA"/>
</dbReference>
<dbReference type="PANTHER" id="PTHR30005">
    <property type="entry name" value="EXOPOLYPHOSPHATASE"/>
    <property type="match status" value="1"/>
</dbReference>
<sequence>MTRLAAVDCGTNSIRLLISEVAVTAEGHVVAKDIVREMTIVRLGQDVDATGKFAPEALERTEKALARYVEIMKDNFVSDVRMVATSATRDASNKEEFFTMTARLLGQIVPGRRAEVISGEEEAHLSFVGAVADIPASEGPFLVIDLGGGSTEFIVGESDGNILGAHSAHMGCVRLSERILRSDPPTASEIEIARDTVAKRMDDVKTIVPLDKARTVVGCAGTFTTLSALAQGLESYDPRAIHGSELRMDSLRHLAEQVLGQTVAQRAHNPVIHPGRADVLGGGCVVVQGIIDTLKPMGHSTLRISEKDILDGIIASLAVAGG</sequence>
<evidence type="ECO:0000259" key="1">
    <source>
        <dbReference type="Pfam" id="PF02541"/>
    </source>
</evidence>
<dbReference type="PANTHER" id="PTHR30005:SF13">
    <property type="entry name" value="EXOPOLYPHOSPHATASE 2"/>
    <property type="match status" value="1"/>
</dbReference>
<dbReference type="InterPro" id="IPR003695">
    <property type="entry name" value="Ppx_GppA_N"/>
</dbReference>
<feature type="domain" description="Ppx/GppA phosphatase N-terminal" evidence="1">
    <location>
        <begin position="25"/>
        <end position="316"/>
    </location>
</feature>
<dbReference type="RefSeq" id="WP_075725518.1">
    <property type="nucleotide sequence ID" value="NZ_CP009245.1"/>
</dbReference>
<dbReference type="GO" id="GO:0016462">
    <property type="term" value="F:pyrophosphatase activity"/>
    <property type="evidence" value="ECO:0007669"/>
    <property type="project" value="TreeGrafter"/>
</dbReference>